<dbReference type="PANTHER" id="PTHR37300:SF1">
    <property type="entry name" value="UPF0291 PROTEIN YNZC"/>
    <property type="match status" value="1"/>
</dbReference>
<organism evidence="3 4">
    <name type="scientific">Candidatus Mediterraneibacter pullicola</name>
    <dbReference type="NCBI Taxonomy" id="2838682"/>
    <lineage>
        <taxon>Bacteria</taxon>
        <taxon>Bacillati</taxon>
        <taxon>Bacillota</taxon>
        <taxon>Clostridia</taxon>
        <taxon>Lachnospirales</taxon>
        <taxon>Lachnospiraceae</taxon>
        <taxon>Mediterraneibacter</taxon>
    </lineage>
</organism>
<reference evidence="3" key="2">
    <citation type="submission" date="2021-04" db="EMBL/GenBank/DDBJ databases">
        <authorList>
            <person name="Gilroy R."/>
        </authorList>
    </citation>
    <scope>NUCLEOTIDE SEQUENCE</scope>
    <source>
        <strain evidence="3">ChiSjej2B20-11307</strain>
    </source>
</reference>
<dbReference type="HAMAP" id="MF_01103">
    <property type="entry name" value="UPF0291"/>
    <property type="match status" value="1"/>
</dbReference>
<accession>A0A9D2KKD9</accession>
<dbReference type="Gene3D" id="1.10.287.540">
    <property type="entry name" value="Helix hairpin bin"/>
    <property type="match status" value="1"/>
</dbReference>
<dbReference type="GO" id="GO:0005737">
    <property type="term" value="C:cytoplasm"/>
    <property type="evidence" value="ECO:0007669"/>
    <property type="project" value="UniProtKB-SubCell"/>
</dbReference>
<dbReference type="AlphaFoldDB" id="A0A9D2KKD9"/>
<dbReference type="InterPro" id="IPR009242">
    <property type="entry name" value="DUF896"/>
</dbReference>
<keyword evidence="1 2" id="KW-0963">Cytoplasm</keyword>
<dbReference type="EMBL" id="DXAK01000018">
    <property type="protein sequence ID" value="HJA06318.1"/>
    <property type="molecule type" value="Genomic_DNA"/>
</dbReference>
<dbReference type="Pfam" id="PF05979">
    <property type="entry name" value="DUF896"/>
    <property type="match status" value="1"/>
</dbReference>
<dbReference type="PANTHER" id="PTHR37300">
    <property type="entry name" value="UPF0291 PROTEIN CBO2609/CLC_2481"/>
    <property type="match status" value="1"/>
</dbReference>
<evidence type="ECO:0000313" key="4">
    <source>
        <dbReference type="Proteomes" id="UP000824223"/>
    </source>
</evidence>
<proteinExistence type="inferred from homology"/>
<dbReference type="Proteomes" id="UP000824223">
    <property type="component" value="Unassembled WGS sequence"/>
</dbReference>
<protein>
    <recommendedName>
        <fullName evidence="2">UPF0291 protein H9798_04100</fullName>
    </recommendedName>
</protein>
<sequence>MDTQKIARINELYRKSKAEGLTTDEQKEQKLLRAEYIEAVRRNLRGQLNNIDIEEKDGTVVNLGEKYGNKGGH</sequence>
<evidence type="ECO:0000313" key="3">
    <source>
        <dbReference type="EMBL" id="HJA06318.1"/>
    </source>
</evidence>
<evidence type="ECO:0000256" key="1">
    <source>
        <dbReference type="ARBA" id="ARBA00022490"/>
    </source>
</evidence>
<dbReference type="SUPFAM" id="SSF158221">
    <property type="entry name" value="YnzC-like"/>
    <property type="match status" value="1"/>
</dbReference>
<evidence type="ECO:0000256" key="2">
    <source>
        <dbReference type="HAMAP-Rule" id="MF_01103"/>
    </source>
</evidence>
<comment type="caution">
    <text evidence="3">The sequence shown here is derived from an EMBL/GenBank/DDBJ whole genome shotgun (WGS) entry which is preliminary data.</text>
</comment>
<comment type="similarity">
    <text evidence="2">Belongs to the UPF0291 family.</text>
</comment>
<reference evidence="3" key="1">
    <citation type="journal article" date="2021" name="PeerJ">
        <title>Extensive microbial diversity within the chicken gut microbiome revealed by metagenomics and culture.</title>
        <authorList>
            <person name="Gilroy R."/>
            <person name="Ravi A."/>
            <person name="Getino M."/>
            <person name="Pursley I."/>
            <person name="Horton D.L."/>
            <person name="Alikhan N.F."/>
            <person name="Baker D."/>
            <person name="Gharbi K."/>
            <person name="Hall N."/>
            <person name="Watson M."/>
            <person name="Adriaenssens E.M."/>
            <person name="Foster-Nyarko E."/>
            <person name="Jarju S."/>
            <person name="Secka A."/>
            <person name="Antonio M."/>
            <person name="Oren A."/>
            <person name="Chaudhuri R.R."/>
            <person name="La Ragione R."/>
            <person name="Hildebrand F."/>
            <person name="Pallen M.J."/>
        </authorList>
    </citation>
    <scope>NUCLEOTIDE SEQUENCE</scope>
    <source>
        <strain evidence="3">ChiSjej2B20-11307</strain>
    </source>
</reference>
<comment type="subcellular location">
    <subcellularLocation>
        <location evidence="2">Cytoplasm</location>
    </subcellularLocation>
</comment>
<name>A0A9D2KKD9_9FIRM</name>
<gene>
    <name evidence="3" type="ORF">H9798_04100</name>
</gene>